<dbReference type="InterPro" id="IPR003439">
    <property type="entry name" value="ABC_transporter-like_ATP-bd"/>
</dbReference>
<evidence type="ECO:0000313" key="12">
    <source>
        <dbReference type="EMBL" id="HIV62304.1"/>
    </source>
</evidence>
<dbReference type="InterPro" id="IPR017871">
    <property type="entry name" value="ABC_transporter-like_CS"/>
</dbReference>
<evidence type="ECO:0000313" key="13">
    <source>
        <dbReference type="Proteomes" id="UP000886808"/>
    </source>
</evidence>
<evidence type="ECO:0000256" key="2">
    <source>
        <dbReference type="ARBA" id="ARBA00022448"/>
    </source>
</evidence>
<keyword evidence="2" id="KW-0813">Transport</keyword>
<protein>
    <submittedName>
        <fullName evidence="12">ABC transporter ATP-binding protein/permease</fullName>
    </submittedName>
</protein>
<dbReference type="GO" id="GO:0015421">
    <property type="term" value="F:ABC-type oligopeptide transporter activity"/>
    <property type="evidence" value="ECO:0007669"/>
    <property type="project" value="TreeGrafter"/>
</dbReference>
<dbReference type="Pfam" id="PF00664">
    <property type="entry name" value="ABC_membrane"/>
    <property type="match status" value="1"/>
</dbReference>
<gene>
    <name evidence="12" type="ORF">H9746_05645</name>
</gene>
<dbReference type="Pfam" id="PF00005">
    <property type="entry name" value="ABC_tran"/>
    <property type="match status" value="1"/>
</dbReference>
<keyword evidence="6 12" id="KW-0067">ATP-binding</keyword>
<dbReference type="InterPro" id="IPR003593">
    <property type="entry name" value="AAA+_ATPase"/>
</dbReference>
<keyword evidence="5" id="KW-0547">Nucleotide-binding</keyword>
<dbReference type="PANTHER" id="PTHR43394:SF1">
    <property type="entry name" value="ATP-BINDING CASSETTE SUB-FAMILY B MEMBER 10, MITOCHONDRIAL"/>
    <property type="match status" value="1"/>
</dbReference>
<keyword evidence="7 9" id="KW-1133">Transmembrane helix</keyword>
<evidence type="ECO:0000256" key="6">
    <source>
        <dbReference type="ARBA" id="ARBA00022840"/>
    </source>
</evidence>
<evidence type="ECO:0000256" key="3">
    <source>
        <dbReference type="ARBA" id="ARBA00022475"/>
    </source>
</evidence>
<feature type="transmembrane region" description="Helical" evidence="9">
    <location>
        <begin position="258"/>
        <end position="278"/>
    </location>
</feature>
<reference evidence="12" key="1">
    <citation type="journal article" date="2021" name="PeerJ">
        <title>Extensive microbial diversity within the chicken gut microbiome revealed by metagenomics and culture.</title>
        <authorList>
            <person name="Gilroy R."/>
            <person name="Ravi A."/>
            <person name="Getino M."/>
            <person name="Pursley I."/>
            <person name="Horton D.L."/>
            <person name="Alikhan N.F."/>
            <person name="Baker D."/>
            <person name="Gharbi K."/>
            <person name="Hall N."/>
            <person name="Watson M."/>
            <person name="Adriaenssens E.M."/>
            <person name="Foster-Nyarko E."/>
            <person name="Jarju S."/>
            <person name="Secka A."/>
            <person name="Antonio M."/>
            <person name="Oren A."/>
            <person name="Chaudhuri R.R."/>
            <person name="La Ragione R."/>
            <person name="Hildebrand F."/>
            <person name="Pallen M.J."/>
        </authorList>
    </citation>
    <scope>NUCLEOTIDE SEQUENCE</scope>
    <source>
        <strain evidence="12">CHK193-4272</strain>
    </source>
</reference>
<dbReference type="PANTHER" id="PTHR43394">
    <property type="entry name" value="ATP-DEPENDENT PERMEASE MDL1, MITOCHONDRIAL"/>
    <property type="match status" value="1"/>
</dbReference>
<dbReference type="InterPro" id="IPR027417">
    <property type="entry name" value="P-loop_NTPase"/>
</dbReference>
<feature type="domain" description="ABC transporter" evidence="10">
    <location>
        <begin position="314"/>
        <end position="550"/>
    </location>
</feature>
<dbReference type="PROSITE" id="PS50929">
    <property type="entry name" value="ABC_TM1F"/>
    <property type="match status" value="1"/>
</dbReference>
<keyword evidence="4 9" id="KW-0812">Transmembrane</keyword>
<feature type="transmembrane region" description="Helical" evidence="9">
    <location>
        <begin position="219"/>
        <end position="238"/>
    </location>
</feature>
<dbReference type="EMBL" id="DXIE01000033">
    <property type="protein sequence ID" value="HIV62304.1"/>
    <property type="molecule type" value="Genomic_DNA"/>
</dbReference>
<dbReference type="InterPro" id="IPR011527">
    <property type="entry name" value="ABC1_TM_dom"/>
</dbReference>
<dbReference type="CDD" id="cd18548">
    <property type="entry name" value="ABC_6TM_Tm287_like"/>
    <property type="match status" value="1"/>
</dbReference>
<dbReference type="Proteomes" id="UP000886808">
    <property type="component" value="Unassembled WGS sequence"/>
</dbReference>
<dbReference type="PROSITE" id="PS50893">
    <property type="entry name" value="ABC_TRANSPORTER_2"/>
    <property type="match status" value="1"/>
</dbReference>
<evidence type="ECO:0000256" key="7">
    <source>
        <dbReference type="ARBA" id="ARBA00022989"/>
    </source>
</evidence>
<dbReference type="InterPro" id="IPR039421">
    <property type="entry name" value="Type_1_exporter"/>
</dbReference>
<dbReference type="GO" id="GO:0005886">
    <property type="term" value="C:plasma membrane"/>
    <property type="evidence" value="ECO:0007669"/>
    <property type="project" value="UniProtKB-SubCell"/>
</dbReference>
<name>A0A9D1PIS9_9FIRM</name>
<dbReference type="InterPro" id="IPR036640">
    <property type="entry name" value="ABC1_TM_sf"/>
</dbReference>
<feature type="transmembrane region" description="Helical" evidence="9">
    <location>
        <begin position="139"/>
        <end position="158"/>
    </location>
</feature>
<feature type="domain" description="ABC transmembrane type-1" evidence="11">
    <location>
        <begin position="26"/>
        <end position="280"/>
    </location>
</feature>
<dbReference type="GO" id="GO:0016887">
    <property type="term" value="F:ATP hydrolysis activity"/>
    <property type="evidence" value="ECO:0007669"/>
    <property type="project" value="InterPro"/>
</dbReference>
<proteinExistence type="predicted"/>
<accession>A0A9D1PIS9</accession>
<dbReference type="AlphaFoldDB" id="A0A9D1PIS9"/>
<dbReference type="Gene3D" id="1.20.1560.10">
    <property type="entry name" value="ABC transporter type 1, transmembrane domain"/>
    <property type="match status" value="1"/>
</dbReference>
<dbReference type="GO" id="GO:0005524">
    <property type="term" value="F:ATP binding"/>
    <property type="evidence" value="ECO:0007669"/>
    <property type="project" value="UniProtKB-KW"/>
</dbReference>
<keyword evidence="8 9" id="KW-0472">Membrane</keyword>
<keyword evidence="3" id="KW-1003">Cell membrane</keyword>
<sequence length="563" mass="61802">MGCISIVHSTAVSFIKAEYENLGMDLNSMQTNYLVRTGGKMLVMALGMAVAAVLSSLLAAKIGASIGRDLRGKIFEKVVGFSGAEYSKFSTASLITRSTSDVQQIQLTLTMLLRMVAYAPILAIGGIIMVLRTHSGMEWIILLAVVILFILVGTLMAVSMPKFKKMQTLVDNVNRVAREILTGLSVIRAFGREKVEENRFDKANTDLTRNMLFTSRSMSLMMPCMMLLMNGISVLIVWTASHRINLGVMGVGDMTAFITYTMMIVMSFLMLAMLSVMLPRAAVASERIDEVLAVEPTIHNPKNPVKPENIKGVIKFENVSFRYDNDSDNVLSNIDFTAETGKTTAIIGSTGCGKSTLINLIPRFYDVTEGRITLDGIDIREFDLHDLRKQIGLAPQKGVLFSGTIASNIRYGAENAPDEVVHKAAEIAQATEFISSKPTKYESPISQGGTNVSGGQKQRLSIARAIARNPKIYIFDDTFSALDFKTDAALRKALAPYTKDSTVFIVAQRISTIMYADQILVLDEEGKLAGKGTHNELMQSCETYRQIAKSQLSENELNQKEGM</sequence>
<evidence type="ECO:0000256" key="5">
    <source>
        <dbReference type="ARBA" id="ARBA00022741"/>
    </source>
</evidence>
<comment type="subcellular location">
    <subcellularLocation>
        <location evidence="1">Cell membrane</location>
        <topology evidence="1">Multi-pass membrane protein</topology>
    </subcellularLocation>
</comment>
<evidence type="ECO:0000256" key="8">
    <source>
        <dbReference type="ARBA" id="ARBA00023136"/>
    </source>
</evidence>
<dbReference type="PROSITE" id="PS00211">
    <property type="entry name" value="ABC_TRANSPORTER_1"/>
    <property type="match status" value="1"/>
</dbReference>
<comment type="caution">
    <text evidence="12">The sequence shown here is derived from an EMBL/GenBank/DDBJ whole genome shotgun (WGS) entry which is preliminary data.</text>
</comment>
<organism evidence="12 13">
    <name type="scientific">Candidatus Butyricicoccus avistercoris</name>
    <dbReference type="NCBI Taxonomy" id="2838518"/>
    <lineage>
        <taxon>Bacteria</taxon>
        <taxon>Bacillati</taxon>
        <taxon>Bacillota</taxon>
        <taxon>Clostridia</taxon>
        <taxon>Eubacteriales</taxon>
        <taxon>Butyricicoccaceae</taxon>
        <taxon>Butyricicoccus</taxon>
    </lineage>
</organism>
<evidence type="ECO:0000256" key="9">
    <source>
        <dbReference type="SAM" id="Phobius"/>
    </source>
</evidence>
<dbReference type="SUPFAM" id="SSF52540">
    <property type="entry name" value="P-loop containing nucleoside triphosphate hydrolases"/>
    <property type="match status" value="1"/>
</dbReference>
<dbReference type="FunFam" id="3.40.50.300:FF:000221">
    <property type="entry name" value="Multidrug ABC transporter ATP-binding protein"/>
    <property type="match status" value="1"/>
</dbReference>
<evidence type="ECO:0000256" key="4">
    <source>
        <dbReference type="ARBA" id="ARBA00022692"/>
    </source>
</evidence>
<feature type="transmembrane region" description="Helical" evidence="9">
    <location>
        <begin position="115"/>
        <end position="133"/>
    </location>
</feature>
<evidence type="ECO:0000259" key="10">
    <source>
        <dbReference type="PROSITE" id="PS50893"/>
    </source>
</evidence>
<evidence type="ECO:0000259" key="11">
    <source>
        <dbReference type="PROSITE" id="PS50929"/>
    </source>
</evidence>
<evidence type="ECO:0000256" key="1">
    <source>
        <dbReference type="ARBA" id="ARBA00004651"/>
    </source>
</evidence>
<dbReference type="SUPFAM" id="SSF90123">
    <property type="entry name" value="ABC transporter transmembrane region"/>
    <property type="match status" value="1"/>
</dbReference>
<dbReference type="SMART" id="SM00382">
    <property type="entry name" value="AAA"/>
    <property type="match status" value="1"/>
</dbReference>
<feature type="transmembrane region" description="Helical" evidence="9">
    <location>
        <begin position="41"/>
        <end position="64"/>
    </location>
</feature>
<dbReference type="Gene3D" id="3.40.50.300">
    <property type="entry name" value="P-loop containing nucleotide triphosphate hydrolases"/>
    <property type="match status" value="1"/>
</dbReference>
<reference evidence="12" key="2">
    <citation type="submission" date="2021-04" db="EMBL/GenBank/DDBJ databases">
        <authorList>
            <person name="Gilroy R."/>
        </authorList>
    </citation>
    <scope>NUCLEOTIDE SEQUENCE</scope>
    <source>
        <strain evidence="12">CHK193-4272</strain>
    </source>
</reference>